<evidence type="ECO:0000256" key="1">
    <source>
        <dbReference type="SAM" id="MobiDB-lite"/>
    </source>
</evidence>
<evidence type="ECO:0000313" key="3">
    <source>
        <dbReference type="Proteomes" id="UP000386466"/>
    </source>
</evidence>
<reference evidence="2 3" key="1">
    <citation type="submission" date="2019-01" db="EMBL/GenBank/DDBJ databases">
        <authorList>
            <person name="Alioto T."/>
            <person name="Alioto T."/>
        </authorList>
    </citation>
    <scope>NUCLEOTIDE SEQUENCE [LARGE SCALE GENOMIC DNA]</scope>
</reference>
<dbReference type="EMBL" id="CAAGRJ010022047">
    <property type="protein sequence ID" value="VFV36017.1"/>
    <property type="molecule type" value="Genomic_DNA"/>
</dbReference>
<evidence type="ECO:0000313" key="2">
    <source>
        <dbReference type="EMBL" id="VFV36017.1"/>
    </source>
</evidence>
<organism evidence="2 3">
    <name type="scientific">Lynx pardinus</name>
    <name type="common">Iberian lynx</name>
    <name type="synonym">Felis pardina</name>
    <dbReference type="NCBI Taxonomy" id="191816"/>
    <lineage>
        <taxon>Eukaryota</taxon>
        <taxon>Metazoa</taxon>
        <taxon>Chordata</taxon>
        <taxon>Craniata</taxon>
        <taxon>Vertebrata</taxon>
        <taxon>Euteleostomi</taxon>
        <taxon>Mammalia</taxon>
        <taxon>Eutheria</taxon>
        <taxon>Laurasiatheria</taxon>
        <taxon>Carnivora</taxon>
        <taxon>Feliformia</taxon>
        <taxon>Felidae</taxon>
        <taxon>Felinae</taxon>
        <taxon>Lynx</taxon>
    </lineage>
</organism>
<sequence>MPGSTSSKLEARSLPLTSCWPWTPPRAVWHSLALWSTQGPSGLAKPQETCTATPNPTCGRRAGSLSTPEATGPAGLQK</sequence>
<keyword evidence="3" id="KW-1185">Reference proteome</keyword>
<protein>
    <submittedName>
        <fullName evidence="2">Uncharacterized protein</fullName>
    </submittedName>
</protein>
<gene>
    <name evidence="2" type="ORF">LYPA_23C013433</name>
</gene>
<accession>A0A485NUB1</accession>
<name>A0A485NUB1_LYNPA</name>
<feature type="region of interest" description="Disordered" evidence="1">
    <location>
        <begin position="38"/>
        <end position="78"/>
    </location>
</feature>
<proteinExistence type="predicted"/>
<dbReference type="AlphaFoldDB" id="A0A485NUB1"/>
<dbReference type="Proteomes" id="UP000386466">
    <property type="component" value="Unassembled WGS sequence"/>
</dbReference>